<feature type="compositionally biased region" description="Pro residues" evidence="1">
    <location>
        <begin position="36"/>
        <end position="50"/>
    </location>
</feature>
<name>A0A8T3C3S7_DENNO</name>
<feature type="compositionally biased region" description="Low complexity" evidence="1">
    <location>
        <begin position="51"/>
        <end position="62"/>
    </location>
</feature>
<comment type="caution">
    <text evidence="2">The sequence shown here is derived from an EMBL/GenBank/DDBJ whole genome shotgun (WGS) entry which is preliminary data.</text>
</comment>
<dbReference type="EMBL" id="JAGYWB010000004">
    <property type="protein sequence ID" value="KAI0524291.1"/>
    <property type="molecule type" value="Genomic_DNA"/>
</dbReference>
<gene>
    <name evidence="2" type="ORF">KFK09_003657</name>
</gene>
<proteinExistence type="predicted"/>
<reference evidence="2" key="1">
    <citation type="journal article" date="2022" name="Front. Genet.">
        <title>Chromosome-Scale Assembly of the Dendrobium nobile Genome Provides Insights Into the Molecular Mechanism of the Biosynthesis of the Medicinal Active Ingredient of Dendrobium.</title>
        <authorList>
            <person name="Xu Q."/>
            <person name="Niu S.-C."/>
            <person name="Li K.-L."/>
            <person name="Zheng P.-J."/>
            <person name="Zhang X.-J."/>
            <person name="Jia Y."/>
            <person name="Liu Y."/>
            <person name="Niu Y.-X."/>
            <person name="Yu L.-H."/>
            <person name="Chen D.-F."/>
            <person name="Zhang G.-Q."/>
        </authorList>
    </citation>
    <scope>NUCLEOTIDE SEQUENCE</scope>
    <source>
        <tissue evidence="2">Leaf</tissue>
    </source>
</reference>
<dbReference type="Proteomes" id="UP000829196">
    <property type="component" value="Unassembled WGS sequence"/>
</dbReference>
<protein>
    <submittedName>
        <fullName evidence="2">Uncharacterized protein</fullName>
    </submittedName>
</protein>
<accession>A0A8T3C3S7</accession>
<keyword evidence="3" id="KW-1185">Reference proteome</keyword>
<feature type="region of interest" description="Disordered" evidence="1">
    <location>
        <begin position="1"/>
        <end position="164"/>
    </location>
</feature>
<sequence length="164" mass="17768">MASGNNSPRKSFASKFRRKKFTVSRATQPDKGEGPLVPPADIPTPPPPPRGQQQSSGEQGQGHLDPPPVVPLYFLGHFPPPSTSPHFPSLDQTHASPFYPYYPPPSSQAAGPSTSPHPPYPCPYYYPYPVQHKQGGPSRPPEVSANDHAAATDKCQYIESEGDK</sequence>
<feature type="compositionally biased region" description="Low complexity" evidence="1">
    <location>
        <begin position="84"/>
        <end position="99"/>
    </location>
</feature>
<evidence type="ECO:0000313" key="2">
    <source>
        <dbReference type="EMBL" id="KAI0524291.1"/>
    </source>
</evidence>
<organism evidence="2 3">
    <name type="scientific">Dendrobium nobile</name>
    <name type="common">Orchid</name>
    <dbReference type="NCBI Taxonomy" id="94219"/>
    <lineage>
        <taxon>Eukaryota</taxon>
        <taxon>Viridiplantae</taxon>
        <taxon>Streptophyta</taxon>
        <taxon>Embryophyta</taxon>
        <taxon>Tracheophyta</taxon>
        <taxon>Spermatophyta</taxon>
        <taxon>Magnoliopsida</taxon>
        <taxon>Liliopsida</taxon>
        <taxon>Asparagales</taxon>
        <taxon>Orchidaceae</taxon>
        <taxon>Epidendroideae</taxon>
        <taxon>Malaxideae</taxon>
        <taxon>Dendrobiinae</taxon>
        <taxon>Dendrobium</taxon>
    </lineage>
</organism>
<evidence type="ECO:0000256" key="1">
    <source>
        <dbReference type="SAM" id="MobiDB-lite"/>
    </source>
</evidence>
<feature type="compositionally biased region" description="Pro residues" evidence="1">
    <location>
        <begin position="115"/>
        <end position="126"/>
    </location>
</feature>
<evidence type="ECO:0000313" key="3">
    <source>
        <dbReference type="Proteomes" id="UP000829196"/>
    </source>
</evidence>
<dbReference type="AlphaFoldDB" id="A0A8T3C3S7"/>